<accession>A0ABS1FYE6</accession>
<feature type="transmembrane region" description="Helical" evidence="1">
    <location>
        <begin position="131"/>
        <end position="151"/>
    </location>
</feature>
<dbReference type="RefSeq" id="WP_200247215.1">
    <property type="nucleotide sequence ID" value="NZ_JAENHK010000010.1"/>
</dbReference>
<comment type="caution">
    <text evidence="3">The sequence shown here is derived from an EMBL/GenBank/DDBJ whole genome shotgun (WGS) entry which is preliminary data.</text>
</comment>
<name>A0ABS1FYE6_9FLAO</name>
<evidence type="ECO:0000313" key="4">
    <source>
        <dbReference type="Proteomes" id="UP000628669"/>
    </source>
</evidence>
<dbReference type="InterPro" id="IPR003675">
    <property type="entry name" value="Rce1/LyrA-like_dom"/>
</dbReference>
<keyword evidence="3" id="KW-0645">Protease</keyword>
<protein>
    <submittedName>
        <fullName evidence="3">CPBP family intramembrane metalloprotease</fullName>
    </submittedName>
</protein>
<feature type="transmembrane region" description="Helical" evidence="1">
    <location>
        <begin position="12"/>
        <end position="32"/>
    </location>
</feature>
<keyword evidence="3" id="KW-0378">Hydrolase</keyword>
<feature type="transmembrane region" description="Helical" evidence="1">
    <location>
        <begin position="52"/>
        <end position="75"/>
    </location>
</feature>
<keyword evidence="1" id="KW-0812">Transmembrane</keyword>
<dbReference type="GO" id="GO:0008237">
    <property type="term" value="F:metallopeptidase activity"/>
    <property type="evidence" value="ECO:0007669"/>
    <property type="project" value="UniProtKB-KW"/>
</dbReference>
<evidence type="ECO:0000256" key="1">
    <source>
        <dbReference type="SAM" id="Phobius"/>
    </source>
</evidence>
<feature type="domain" description="CAAX prenyl protease 2/Lysostaphin resistance protein A-like" evidence="2">
    <location>
        <begin position="52"/>
        <end position="145"/>
    </location>
</feature>
<keyword evidence="4" id="KW-1185">Reference proteome</keyword>
<evidence type="ECO:0000313" key="3">
    <source>
        <dbReference type="EMBL" id="MBK1897199.1"/>
    </source>
</evidence>
<organism evidence="3 4">
    <name type="scientific">Chryseobacterium paridis</name>
    <dbReference type="NCBI Taxonomy" id="2800328"/>
    <lineage>
        <taxon>Bacteria</taxon>
        <taxon>Pseudomonadati</taxon>
        <taxon>Bacteroidota</taxon>
        <taxon>Flavobacteriia</taxon>
        <taxon>Flavobacteriales</taxon>
        <taxon>Weeksellaceae</taxon>
        <taxon>Chryseobacterium group</taxon>
        <taxon>Chryseobacterium</taxon>
    </lineage>
</organism>
<proteinExistence type="predicted"/>
<feature type="transmembrane region" description="Helical" evidence="1">
    <location>
        <begin position="104"/>
        <end position="124"/>
    </location>
</feature>
<dbReference type="Proteomes" id="UP000628669">
    <property type="component" value="Unassembled WGS sequence"/>
</dbReference>
<keyword evidence="1" id="KW-0472">Membrane</keyword>
<dbReference type="EMBL" id="JAENHK010000010">
    <property type="protein sequence ID" value="MBK1897199.1"/>
    <property type="molecule type" value="Genomic_DNA"/>
</dbReference>
<keyword evidence="3" id="KW-0482">Metalloprotease</keyword>
<reference evidence="4" key="1">
    <citation type="submission" date="2021-01" db="EMBL/GenBank/DDBJ databases">
        <title>Genome public.</title>
        <authorList>
            <person name="Liu C."/>
            <person name="Sun Q."/>
        </authorList>
    </citation>
    <scope>NUCLEOTIDE SEQUENCE [LARGE SCALE GENOMIC DNA]</scope>
    <source>
        <strain evidence="4">YIM B02567</strain>
    </source>
</reference>
<sequence>MKSQLTFILKNIFLFVFFLILSILNFHLFNYLNNNFFHLETSYHDDLSKKQMFYVAVFVAPLIETVIFQTGLYLILDELFKIKNSLTCIIIMSVAFAAQHYYNWLYIVATFFGGLILNTFYVIFNKKVPGYSYCFTVLLHALYNLYGILFIDSP</sequence>
<keyword evidence="1" id="KW-1133">Transmembrane helix</keyword>
<evidence type="ECO:0000259" key="2">
    <source>
        <dbReference type="Pfam" id="PF02517"/>
    </source>
</evidence>
<dbReference type="Pfam" id="PF02517">
    <property type="entry name" value="Rce1-like"/>
    <property type="match status" value="1"/>
</dbReference>
<gene>
    <name evidence="3" type="ORF">JHL15_15660</name>
</gene>